<evidence type="ECO:0000256" key="1">
    <source>
        <dbReference type="SAM" id="Phobius"/>
    </source>
</evidence>
<dbReference type="RefSeq" id="WP_380622766.1">
    <property type="nucleotide sequence ID" value="NZ_JBHSDK010000021.1"/>
</dbReference>
<proteinExistence type="predicted"/>
<sequence length="158" mass="14971">MKAKHTLTAAAAGGAMALVLSSPASAGAIGMVISPNTAAPGTVVNITALTCSTDGTATVGGQTVTLEHVKGETSSSGSYTIPQGMTAGTYTVTVKCGDDTGSDNLVVTGGGGSEAGGGGALALAEGDPAMVGAGAAAVGAGGLLAYYALRRRKAQPEA</sequence>
<protein>
    <submittedName>
        <fullName evidence="3">Uncharacterized protein</fullName>
    </submittedName>
</protein>
<reference evidence="4" key="1">
    <citation type="journal article" date="2019" name="Int. J. Syst. Evol. Microbiol.">
        <title>The Global Catalogue of Microorganisms (GCM) 10K type strain sequencing project: providing services to taxonomists for standard genome sequencing and annotation.</title>
        <authorList>
            <consortium name="The Broad Institute Genomics Platform"/>
            <consortium name="The Broad Institute Genome Sequencing Center for Infectious Disease"/>
            <person name="Wu L."/>
            <person name="Ma J."/>
        </authorList>
    </citation>
    <scope>NUCLEOTIDE SEQUENCE [LARGE SCALE GENOMIC DNA]</scope>
    <source>
        <strain evidence="4">IBRC-M 10908</strain>
    </source>
</reference>
<name>A0ABV8U1E0_9ACTN</name>
<keyword evidence="2" id="KW-0732">Signal</keyword>
<feature type="transmembrane region" description="Helical" evidence="1">
    <location>
        <begin position="129"/>
        <end position="149"/>
    </location>
</feature>
<feature type="signal peptide" evidence="2">
    <location>
        <begin position="1"/>
        <end position="26"/>
    </location>
</feature>
<evidence type="ECO:0000256" key="2">
    <source>
        <dbReference type="SAM" id="SignalP"/>
    </source>
</evidence>
<keyword evidence="4" id="KW-1185">Reference proteome</keyword>
<evidence type="ECO:0000313" key="3">
    <source>
        <dbReference type="EMBL" id="MFC4336640.1"/>
    </source>
</evidence>
<keyword evidence="1" id="KW-0812">Transmembrane</keyword>
<accession>A0ABV8U1E0</accession>
<comment type="caution">
    <text evidence="3">The sequence shown here is derived from an EMBL/GenBank/DDBJ whole genome shotgun (WGS) entry which is preliminary data.</text>
</comment>
<feature type="chain" id="PRO_5047539412" evidence="2">
    <location>
        <begin position="27"/>
        <end position="158"/>
    </location>
</feature>
<keyword evidence="1" id="KW-1133">Transmembrane helix</keyword>
<evidence type="ECO:0000313" key="4">
    <source>
        <dbReference type="Proteomes" id="UP001595823"/>
    </source>
</evidence>
<organism evidence="3 4">
    <name type="scientific">Salininema proteolyticum</name>
    <dbReference type="NCBI Taxonomy" id="1607685"/>
    <lineage>
        <taxon>Bacteria</taxon>
        <taxon>Bacillati</taxon>
        <taxon>Actinomycetota</taxon>
        <taxon>Actinomycetes</taxon>
        <taxon>Glycomycetales</taxon>
        <taxon>Glycomycetaceae</taxon>
        <taxon>Salininema</taxon>
    </lineage>
</organism>
<keyword evidence="1" id="KW-0472">Membrane</keyword>
<dbReference type="EMBL" id="JBHSDK010000021">
    <property type="protein sequence ID" value="MFC4336640.1"/>
    <property type="molecule type" value="Genomic_DNA"/>
</dbReference>
<dbReference type="Proteomes" id="UP001595823">
    <property type="component" value="Unassembled WGS sequence"/>
</dbReference>
<gene>
    <name evidence="3" type="ORF">ACFPET_15660</name>
</gene>